<proteinExistence type="predicted"/>
<evidence type="ECO:0000313" key="1">
    <source>
        <dbReference type="EMBL" id="PXW61663.1"/>
    </source>
</evidence>
<reference evidence="1 2" key="1">
    <citation type="submission" date="2018-05" db="EMBL/GenBank/DDBJ databases">
        <title>Genomic Encyclopedia of Type Strains, Phase IV (KMG-IV): sequencing the most valuable type-strain genomes for metagenomic binning, comparative biology and taxonomic classification.</title>
        <authorList>
            <person name="Goeker M."/>
        </authorList>
    </citation>
    <scope>NUCLEOTIDE SEQUENCE [LARGE SCALE GENOMIC DNA]</scope>
    <source>
        <strain evidence="1 2">DSM 6462</strain>
    </source>
</reference>
<dbReference type="Pfam" id="PF04985">
    <property type="entry name" value="Phage_tube"/>
    <property type="match status" value="1"/>
</dbReference>
<accession>A0A2V3UAX1</accession>
<sequence>MRDVLHNMSVFIDGVGRIGDAATVRPPVLTMHIEDFMGGGMNTPLPVHLGTEKLGAEIEMNGVHRQSFALFGLAPGVIKPFTIHGALASSDGTKIGITMHMRGFIEEIDEGDWVNQEIAKTNIKLALNYYRRLEEGVEKLEIDVLLGTIKTDGIDQTQWMKDRLYL</sequence>
<gene>
    <name evidence="1" type="ORF">C7450_103180</name>
</gene>
<dbReference type="RefSeq" id="WP_110373969.1">
    <property type="nucleotide sequence ID" value="NZ_JAHBRY010000001.1"/>
</dbReference>
<name>A0A2V3UAX1_9HYPH</name>
<organism evidence="1 2">
    <name type="scientific">Chelatococcus asaccharovorans</name>
    <dbReference type="NCBI Taxonomy" id="28210"/>
    <lineage>
        <taxon>Bacteria</taxon>
        <taxon>Pseudomonadati</taxon>
        <taxon>Pseudomonadota</taxon>
        <taxon>Alphaproteobacteria</taxon>
        <taxon>Hyphomicrobiales</taxon>
        <taxon>Chelatococcaceae</taxon>
        <taxon>Chelatococcus</taxon>
    </lineage>
</organism>
<dbReference type="Proteomes" id="UP000248021">
    <property type="component" value="Unassembled WGS sequence"/>
</dbReference>
<dbReference type="EMBL" id="QJJK01000003">
    <property type="protein sequence ID" value="PXW61663.1"/>
    <property type="molecule type" value="Genomic_DNA"/>
</dbReference>
<dbReference type="InterPro" id="IPR006498">
    <property type="entry name" value="Tail_tube"/>
</dbReference>
<comment type="caution">
    <text evidence="1">The sequence shown here is derived from an EMBL/GenBank/DDBJ whole genome shotgun (WGS) entry which is preliminary data.</text>
</comment>
<dbReference type="OrthoDB" id="3078668at2"/>
<dbReference type="NCBIfam" id="TIGR01611">
    <property type="entry name" value="tail_tube"/>
    <property type="match status" value="1"/>
</dbReference>
<dbReference type="AlphaFoldDB" id="A0A2V3UAX1"/>
<keyword evidence="2" id="KW-1185">Reference proteome</keyword>
<evidence type="ECO:0000313" key="2">
    <source>
        <dbReference type="Proteomes" id="UP000248021"/>
    </source>
</evidence>
<protein>
    <submittedName>
        <fullName evidence="1">P2 family phage contractile tail tube protein</fullName>
    </submittedName>
</protein>